<comment type="caution">
    <text evidence="8">The sequence shown here is derived from an EMBL/GenBank/DDBJ whole genome shotgun (WGS) entry which is preliminary data.</text>
</comment>
<feature type="transmembrane region" description="Helical" evidence="7">
    <location>
        <begin position="20"/>
        <end position="39"/>
    </location>
</feature>
<keyword evidence="4 7" id="KW-1133">Transmembrane helix</keyword>
<dbReference type="OrthoDB" id="1898956at2759"/>
<evidence type="ECO:0000256" key="4">
    <source>
        <dbReference type="ARBA" id="ARBA00022989"/>
    </source>
</evidence>
<keyword evidence="3 7" id="KW-0812">Transmembrane</keyword>
<dbReference type="PANTHER" id="PTHR31113:SF5">
    <property type="entry name" value="OS04G0405700 PROTEIN"/>
    <property type="match status" value="1"/>
</dbReference>
<feature type="region of interest" description="Disordered" evidence="6">
    <location>
        <begin position="58"/>
        <end position="77"/>
    </location>
</feature>
<feature type="transmembrane region" description="Helical" evidence="7">
    <location>
        <begin position="254"/>
        <end position="279"/>
    </location>
</feature>
<dbReference type="GO" id="GO:0016020">
    <property type="term" value="C:membrane"/>
    <property type="evidence" value="ECO:0007669"/>
    <property type="project" value="UniProtKB-SubCell"/>
</dbReference>
<accession>A0A5N6P293</accession>
<name>A0A5N6P293_9ASTR</name>
<dbReference type="AlphaFoldDB" id="A0A5N6P293"/>
<dbReference type="PANTHER" id="PTHR31113">
    <property type="entry name" value="UPF0496 PROTEIN 3-RELATED"/>
    <property type="match status" value="1"/>
</dbReference>
<evidence type="ECO:0000256" key="1">
    <source>
        <dbReference type="ARBA" id="ARBA00004370"/>
    </source>
</evidence>
<feature type="compositionally biased region" description="Polar residues" evidence="6">
    <location>
        <begin position="66"/>
        <end position="77"/>
    </location>
</feature>
<keyword evidence="5 7" id="KW-0472">Membrane</keyword>
<protein>
    <submittedName>
        <fullName evidence="8">Uncharacterized protein</fullName>
    </submittedName>
</protein>
<comment type="similarity">
    <text evidence="2">Belongs to the UPF0496 family.</text>
</comment>
<keyword evidence="9" id="KW-1185">Reference proteome</keyword>
<dbReference type="Proteomes" id="UP000326396">
    <property type="component" value="Linkage Group LG15"/>
</dbReference>
<evidence type="ECO:0000256" key="2">
    <source>
        <dbReference type="ARBA" id="ARBA00009074"/>
    </source>
</evidence>
<feature type="transmembrane region" description="Helical" evidence="7">
    <location>
        <begin position="285"/>
        <end position="303"/>
    </location>
</feature>
<evidence type="ECO:0000256" key="3">
    <source>
        <dbReference type="ARBA" id="ARBA00022692"/>
    </source>
</evidence>
<proteinExistence type="inferred from homology"/>
<evidence type="ECO:0000256" key="5">
    <source>
        <dbReference type="ARBA" id="ARBA00023136"/>
    </source>
</evidence>
<gene>
    <name evidence="8" type="ORF">E3N88_14632</name>
</gene>
<evidence type="ECO:0000256" key="6">
    <source>
        <dbReference type="SAM" id="MobiDB-lite"/>
    </source>
</evidence>
<sequence length="391" mass="43886">MVFWSYPPTRKQLAGSATVFLAGATLFAAGAYLSFVNIAPQQARAKARSDYPATADNLHPHRLPFQGNNSSDITSRSGSQASTILNVTNEYASALQTSSYSEIRVFLDIETERAGEITQDQVLAQVLCPNQDFVENILQHAKPGFITKLLWSFFDHSENKARLCLDLTQAIRRARVLIAPLQDLLHVLPLDSETDSLSSPQCNHAFDLLLQYEQLENPFPNPGSRNVSGMRNCFSDLNSQLENLIKKSNSRIHFLHWVIIGSAVGLISITIGVVIAGVIISKHAFIALVVAMFLPALIIPSKIEKKEQYLLQQLDAVKRVTFVLHEDIITIERLVNHLYSDFEVNKRFIRNGLWRGSTFTRKKHLGVILDYQDMEKVILEELSKSIQEDIS</sequence>
<dbReference type="InterPro" id="IPR007749">
    <property type="entry name" value="DUF677"/>
</dbReference>
<evidence type="ECO:0000313" key="9">
    <source>
        <dbReference type="Proteomes" id="UP000326396"/>
    </source>
</evidence>
<dbReference type="EMBL" id="SZYD01000007">
    <property type="protein sequence ID" value="KAD5803272.1"/>
    <property type="molecule type" value="Genomic_DNA"/>
</dbReference>
<evidence type="ECO:0000313" key="8">
    <source>
        <dbReference type="EMBL" id="KAD5803272.1"/>
    </source>
</evidence>
<organism evidence="8 9">
    <name type="scientific">Mikania micrantha</name>
    <name type="common">bitter vine</name>
    <dbReference type="NCBI Taxonomy" id="192012"/>
    <lineage>
        <taxon>Eukaryota</taxon>
        <taxon>Viridiplantae</taxon>
        <taxon>Streptophyta</taxon>
        <taxon>Embryophyta</taxon>
        <taxon>Tracheophyta</taxon>
        <taxon>Spermatophyta</taxon>
        <taxon>Magnoliopsida</taxon>
        <taxon>eudicotyledons</taxon>
        <taxon>Gunneridae</taxon>
        <taxon>Pentapetalae</taxon>
        <taxon>asterids</taxon>
        <taxon>campanulids</taxon>
        <taxon>Asterales</taxon>
        <taxon>Asteraceae</taxon>
        <taxon>Asteroideae</taxon>
        <taxon>Heliantheae alliance</taxon>
        <taxon>Eupatorieae</taxon>
        <taxon>Mikania</taxon>
    </lineage>
</organism>
<comment type="subcellular location">
    <subcellularLocation>
        <location evidence="1">Membrane</location>
    </subcellularLocation>
</comment>
<evidence type="ECO:0000256" key="7">
    <source>
        <dbReference type="SAM" id="Phobius"/>
    </source>
</evidence>
<reference evidence="8 9" key="1">
    <citation type="submission" date="2019-05" db="EMBL/GenBank/DDBJ databases">
        <title>Mikania micrantha, genome provides insights into the molecular mechanism of rapid growth.</title>
        <authorList>
            <person name="Liu B."/>
        </authorList>
    </citation>
    <scope>NUCLEOTIDE SEQUENCE [LARGE SCALE GENOMIC DNA]</scope>
    <source>
        <strain evidence="8">NLD-2019</strain>
        <tissue evidence="8">Leaf</tissue>
    </source>
</reference>